<dbReference type="InterPro" id="IPR009057">
    <property type="entry name" value="Homeodomain-like_sf"/>
</dbReference>
<organism evidence="11 12">
    <name type="scientific">Cohnella zeiphila</name>
    <dbReference type="NCBI Taxonomy" id="2761120"/>
    <lineage>
        <taxon>Bacteria</taxon>
        <taxon>Bacillati</taxon>
        <taxon>Bacillota</taxon>
        <taxon>Bacilli</taxon>
        <taxon>Bacillales</taxon>
        <taxon>Paenibacillaceae</taxon>
        <taxon>Cohnella</taxon>
    </lineage>
</organism>
<gene>
    <name evidence="11" type="ORF">H7C18_12270</name>
</gene>
<comment type="caution">
    <text evidence="11">The sequence shown here is derived from an EMBL/GenBank/DDBJ whole genome shotgun (WGS) entry which is preliminary data.</text>
</comment>
<protein>
    <submittedName>
        <fullName evidence="11">Response regulator</fullName>
    </submittedName>
</protein>
<keyword evidence="3 8" id="KW-0597">Phosphoprotein</keyword>
<dbReference type="SMART" id="SM00448">
    <property type="entry name" value="REC"/>
    <property type="match status" value="1"/>
</dbReference>
<keyword evidence="2" id="KW-0963">Cytoplasm</keyword>
<dbReference type="PROSITE" id="PS01124">
    <property type="entry name" value="HTH_ARAC_FAMILY_2"/>
    <property type="match status" value="1"/>
</dbReference>
<name>A0A7X0SPW9_9BACL</name>
<dbReference type="Gene3D" id="1.10.10.60">
    <property type="entry name" value="Homeodomain-like"/>
    <property type="match status" value="2"/>
</dbReference>
<dbReference type="PROSITE" id="PS50110">
    <property type="entry name" value="RESPONSE_REGULATORY"/>
    <property type="match status" value="1"/>
</dbReference>
<dbReference type="InterPro" id="IPR001789">
    <property type="entry name" value="Sig_transdc_resp-reg_receiver"/>
</dbReference>
<reference evidence="11 12" key="1">
    <citation type="submission" date="2020-08" db="EMBL/GenBank/DDBJ databases">
        <title>Cohnella phylogeny.</title>
        <authorList>
            <person name="Dunlap C."/>
        </authorList>
    </citation>
    <scope>NUCLEOTIDE SEQUENCE [LARGE SCALE GENOMIC DNA]</scope>
    <source>
        <strain evidence="11 12">CBP 2801</strain>
    </source>
</reference>
<dbReference type="SMART" id="SM00342">
    <property type="entry name" value="HTH_ARAC"/>
    <property type="match status" value="1"/>
</dbReference>
<accession>A0A7X0SPW9</accession>
<feature type="domain" description="HTH araC/xylS-type" evidence="9">
    <location>
        <begin position="396"/>
        <end position="493"/>
    </location>
</feature>
<proteinExistence type="predicted"/>
<dbReference type="PANTHER" id="PTHR42713">
    <property type="entry name" value="HISTIDINE KINASE-RELATED"/>
    <property type="match status" value="1"/>
</dbReference>
<dbReference type="InterPro" id="IPR018062">
    <property type="entry name" value="HTH_AraC-typ_CS"/>
</dbReference>
<keyword evidence="4" id="KW-0902">Two-component regulatory system</keyword>
<evidence type="ECO:0000256" key="2">
    <source>
        <dbReference type="ARBA" id="ARBA00022490"/>
    </source>
</evidence>
<feature type="modified residue" description="4-aspartylphosphate" evidence="8">
    <location>
        <position position="55"/>
    </location>
</feature>
<evidence type="ECO:0000256" key="1">
    <source>
        <dbReference type="ARBA" id="ARBA00004496"/>
    </source>
</evidence>
<dbReference type="InterPro" id="IPR051552">
    <property type="entry name" value="HptR"/>
</dbReference>
<dbReference type="EMBL" id="JACJVO010000013">
    <property type="protein sequence ID" value="MBB6731688.1"/>
    <property type="molecule type" value="Genomic_DNA"/>
</dbReference>
<evidence type="ECO:0000256" key="6">
    <source>
        <dbReference type="ARBA" id="ARBA00023125"/>
    </source>
</evidence>
<dbReference type="SUPFAM" id="SSF46689">
    <property type="entry name" value="Homeodomain-like"/>
    <property type="match status" value="2"/>
</dbReference>
<keyword evidence="5" id="KW-0805">Transcription regulation</keyword>
<evidence type="ECO:0000256" key="7">
    <source>
        <dbReference type="ARBA" id="ARBA00023163"/>
    </source>
</evidence>
<dbReference type="Pfam" id="PF00072">
    <property type="entry name" value="Response_reg"/>
    <property type="match status" value="1"/>
</dbReference>
<evidence type="ECO:0000256" key="5">
    <source>
        <dbReference type="ARBA" id="ARBA00023015"/>
    </source>
</evidence>
<dbReference type="GO" id="GO:0003700">
    <property type="term" value="F:DNA-binding transcription factor activity"/>
    <property type="evidence" value="ECO:0007669"/>
    <property type="project" value="InterPro"/>
</dbReference>
<evidence type="ECO:0000259" key="9">
    <source>
        <dbReference type="PROSITE" id="PS01124"/>
    </source>
</evidence>
<evidence type="ECO:0000259" key="10">
    <source>
        <dbReference type="PROSITE" id="PS50110"/>
    </source>
</evidence>
<comment type="subcellular location">
    <subcellularLocation>
        <location evidence="1">Cytoplasm</location>
    </subcellularLocation>
</comment>
<keyword evidence="6" id="KW-0238">DNA-binding</keyword>
<dbReference type="Proteomes" id="UP000564644">
    <property type="component" value="Unassembled WGS sequence"/>
</dbReference>
<keyword evidence="12" id="KW-1185">Reference proteome</keyword>
<dbReference type="InterPro" id="IPR018060">
    <property type="entry name" value="HTH_AraC"/>
</dbReference>
<evidence type="ECO:0000256" key="3">
    <source>
        <dbReference type="ARBA" id="ARBA00022553"/>
    </source>
</evidence>
<dbReference type="GO" id="GO:0043565">
    <property type="term" value="F:sequence-specific DNA binding"/>
    <property type="evidence" value="ECO:0007669"/>
    <property type="project" value="InterPro"/>
</dbReference>
<dbReference type="RefSeq" id="WP_185129358.1">
    <property type="nucleotide sequence ID" value="NZ_JACJVO010000013.1"/>
</dbReference>
<dbReference type="PROSITE" id="PS00041">
    <property type="entry name" value="HTH_ARAC_FAMILY_1"/>
    <property type="match status" value="1"/>
</dbReference>
<dbReference type="InterPro" id="IPR011006">
    <property type="entry name" value="CheY-like_superfamily"/>
</dbReference>
<feature type="domain" description="Response regulatory" evidence="10">
    <location>
        <begin position="3"/>
        <end position="120"/>
    </location>
</feature>
<dbReference type="SUPFAM" id="SSF52172">
    <property type="entry name" value="CheY-like"/>
    <property type="match status" value="1"/>
</dbReference>
<evidence type="ECO:0000256" key="4">
    <source>
        <dbReference type="ARBA" id="ARBA00023012"/>
    </source>
</evidence>
<dbReference type="Pfam" id="PF12833">
    <property type="entry name" value="HTH_18"/>
    <property type="match status" value="1"/>
</dbReference>
<evidence type="ECO:0000256" key="8">
    <source>
        <dbReference type="PROSITE-ProRule" id="PRU00169"/>
    </source>
</evidence>
<dbReference type="PANTHER" id="PTHR42713:SF3">
    <property type="entry name" value="TRANSCRIPTIONAL REGULATORY PROTEIN HPTR"/>
    <property type="match status" value="1"/>
</dbReference>
<keyword evidence="7" id="KW-0804">Transcription</keyword>
<evidence type="ECO:0000313" key="11">
    <source>
        <dbReference type="EMBL" id="MBB6731688.1"/>
    </source>
</evidence>
<sequence length="494" mass="55365">MLKAVLFDDEYIVLEALGALVDWRGLGIELAGTAGDGLSALATFREKRPDIVLTDIRMPGKDGLQLIEEILEEAPDTCCIVFSGFNEFEYVKRAIQLGVADYVEKPITEIGIERALRQALGRIGKREHLRELERKWSDSRQELLEKAVWELAMHGGEAEAKWRDCFGPEADLVIGVTAMAAAEAFGLPEHPAYRVVPVAGDFEKLAVVFHLMELPHAYWDDVAGDLETAGIAVGVGGTYREAGDAPRSLNEARRALKSALFLRVKGVVRFGELGERFASPDALSEREEAIVLSMRSGNKTLLLDQVDLFLDYIRSAKMNPELAEREMLRLIYLTAEAAKEHGEPSVPASRDLSMPHVEIREAAARGVLPDWFRAQIEAIAEQALKERERNKHAAVEQARLYIERNVTRDVSLQEAADHVGLNATYLSVLFKEVMGETYIKYLTRYRMEMAKTLLRKGLKVCEVSEKVGYLTHRHFTEVFKKHTGRTPGQFKNSD</sequence>
<dbReference type="CDD" id="cd17536">
    <property type="entry name" value="REC_YesN-like"/>
    <property type="match status" value="1"/>
</dbReference>
<dbReference type="GO" id="GO:0005737">
    <property type="term" value="C:cytoplasm"/>
    <property type="evidence" value="ECO:0007669"/>
    <property type="project" value="UniProtKB-SubCell"/>
</dbReference>
<dbReference type="AlphaFoldDB" id="A0A7X0SPW9"/>
<evidence type="ECO:0000313" key="12">
    <source>
        <dbReference type="Proteomes" id="UP000564644"/>
    </source>
</evidence>
<dbReference type="GO" id="GO:0000160">
    <property type="term" value="P:phosphorelay signal transduction system"/>
    <property type="evidence" value="ECO:0007669"/>
    <property type="project" value="UniProtKB-KW"/>
</dbReference>
<dbReference type="Gene3D" id="3.40.50.2300">
    <property type="match status" value="1"/>
</dbReference>